<keyword evidence="2" id="KW-0732">Signal</keyword>
<accession>A0ABT1TEW0</accession>
<feature type="chain" id="PRO_5045287610" evidence="2">
    <location>
        <begin position="24"/>
        <end position="73"/>
    </location>
</feature>
<evidence type="ECO:0000256" key="2">
    <source>
        <dbReference type="SAM" id="SignalP"/>
    </source>
</evidence>
<feature type="signal peptide" evidence="2">
    <location>
        <begin position="1"/>
        <end position="23"/>
    </location>
</feature>
<keyword evidence="1" id="KW-1133">Transmembrane helix</keyword>
<dbReference type="Proteomes" id="UP001524499">
    <property type="component" value="Unassembled WGS sequence"/>
</dbReference>
<reference evidence="3 4" key="1">
    <citation type="submission" date="2022-07" db="EMBL/GenBank/DDBJ databases">
        <title>Methylomonas rivi sp. nov., Methylomonas rosea sp. nov., Methylomonas aureus sp. nov. and Methylomonas subterranea sp. nov., four novel methanotrophs isolated from a freshwater creek and the deep terrestrial subsurface.</title>
        <authorList>
            <person name="Abin C."/>
            <person name="Sankaranarayanan K."/>
            <person name="Garner C."/>
            <person name="Sindelar R."/>
            <person name="Kotary K."/>
            <person name="Garner R."/>
            <person name="Barclay S."/>
            <person name="Lawson P."/>
            <person name="Krumholz L."/>
        </authorList>
    </citation>
    <scope>NUCLEOTIDE SEQUENCE [LARGE SCALE GENOMIC DNA]</scope>
    <source>
        <strain evidence="3 4">SURF-2</strain>
    </source>
</reference>
<proteinExistence type="predicted"/>
<sequence>MKITTASATALLLLTANHSSSFATDATLASALLGNSDFRNPPGLIAYDNLPSGLLVSLLIIGIYALYWFKQKA</sequence>
<keyword evidence="1" id="KW-0472">Membrane</keyword>
<name>A0ABT1TEW0_9GAMM</name>
<feature type="transmembrane region" description="Helical" evidence="1">
    <location>
        <begin position="50"/>
        <end position="69"/>
    </location>
</feature>
<comment type="caution">
    <text evidence="3">The sequence shown here is derived from an EMBL/GenBank/DDBJ whole genome shotgun (WGS) entry which is preliminary data.</text>
</comment>
<keyword evidence="4" id="KW-1185">Reference proteome</keyword>
<dbReference type="RefSeq" id="WP_256601333.1">
    <property type="nucleotide sequence ID" value="NZ_JANIBJ010000008.1"/>
</dbReference>
<organism evidence="3 4">
    <name type="scientific">Methylomonas subterranea</name>
    <dbReference type="NCBI Taxonomy" id="2952225"/>
    <lineage>
        <taxon>Bacteria</taxon>
        <taxon>Pseudomonadati</taxon>
        <taxon>Pseudomonadota</taxon>
        <taxon>Gammaproteobacteria</taxon>
        <taxon>Methylococcales</taxon>
        <taxon>Methylococcaceae</taxon>
        <taxon>Methylomonas</taxon>
    </lineage>
</organism>
<evidence type="ECO:0000256" key="1">
    <source>
        <dbReference type="SAM" id="Phobius"/>
    </source>
</evidence>
<gene>
    <name evidence="3" type="ORF">NP590_05865</name>
</gene>
<dbReference type="EMBL" id="JANIBJ010000008">
    <property type="protein sequence ID" value="MCQ8103622.1"/>
    <property type="molecule type" value="Genomic_DNA"/>
</dbReference>
<evidence type="ECO:0000313" key="4">
    <source>
        <dbReference type="Proteomes" id="UP001524499"/>
    </source>
</evidence>
<protein>
    <submittedName>
        <fullName evidence="3">Uncharacterized protein</fullName>
    </submittedName>
</protein>
<evidence type="ECO:0000313" key="3">
    <source>
        <dbReference type="EMBL" id="MCQ8103622.1"/>
    </source>
</evidence>
<keyword evidence="1" id="KW-0812">Transmembrane</keyword>